<evidence type="ECO:0000313" key="2">
    <source>
        <dbReference type="EMBL" id="KAD3641672.1"/>
    </source>
</evidence>
<comment type="caution">
    <text evidence="2">The sequence shown here is derived from an EMBL/GenBank/DDBJ whole genome shotgun (WGS) entry which is preliminary data.</text>
</comment>
<gene>
    <name evidence="2" type="ORF">E3N88_30896</name>
</gene>
<dbReference type="InterPro" id="IPR000270">
    <property type="entry name" value="PB1_dom"/>
</dbReference>
<dbReference type="PROSITE" id="PS51745">
    <property type="entry name" value="PB1"/>
    <property type="match status" value="1"/>
</dbReference>
<keyword evidence="3" id="KW-1185">Reference proteome</keyword>
<dbReference type="Gene3D" id="3.10.20.90">
    <property type="entry name" value="Phosphatidylinositol 3-kinase Catalytic Subunit, Chain A, domain 1"/>
    <property type="match status" value="1"/>
</dbReference>
<dbReference type="InterPro" id="IPR045012">
    <property type="entry name" value="NLP"/>
</dbReference>
<dbReference type="OrthoDB" id="1739665at2759"/>
<feature type="domain" description="PB1" evidence="1">
    <location>
        <begin position="149"/>
        <end position="231"/>
    </location>
</feature>
<dbReference type="Pfam" id="PF00564">
    <property type="entry name" value="PB1"/>
    <property type="match status" value="1"/>
</dbReference>
<evidence type="ECO:0000259" key="1">
    <source>
        <dbReference type="PROSITE" id="PS51745"/>
    </source>
</evidence>
<organism evidence="2 3">
    <name type="scientific">Mikania micrantha</name>
    <name type="common">bitter vine</name>
    <dbReference type="NCBI Taxonomy" id="192012"/>
    <lineage>
        <taxon>Eukaryota</taxon>
        <taxon>Viridiplantae</taxon>
        <taxon>Streptophyta</taxon>
        <taxon>Embryophyta</taxon>
        <taxon>Tracheophyta</taxon>
        <taxon>Spermatophyta</taxon>
        <taxon>Magnoliopsida</taxon>
        <taxon>eudicotyledons</taxon>
        <taxon>Gunneridae</taxon>
        <taxon>Pentapetalae</taxon>
        <taxon>asterids</taxon>
        <taxon>campanulids</taxon>
        <taxon>Asterales</taxon>
        <taxon>Asteraceae</taxon>
        <taxon>Asteroideae</taxon>
        <taxon>Heliantheae alliance</taxon>
        <taxon>Eupatorieae</taxon>
        <taxon>Mikania</taxon>
    </lineage>
</organism>
<dbReference type="GO" id="GO:0003700">
    <property type="term" value="F:DNA-binding transcription factor activity"/>
    <property type="evidence" value="ECO:0007669"/>
    <property type="project" value="InterPro"/>
</dbReference>
<accession>A0A5N6MNQ5</accession>
<dbReference type="AlphaFoldDB" id="A0A5N6MNQ5"/>
<dbReference type="EMBL" id="SZYD01000015">
    <property type="protein sequence ID" value="KAD3641672.1"/>
    <property type="molecule type" value="Genomic_DNA"/>
</dbReference>
<name>A0A5N6MNQ5_9ASTR</name>
<dbReference type="PANTHER" id="PTHR32002">
    <property type="entry name" value="PROTEIN NLP8"/>
    <property type="match status" value="1"/>
</dbReference>
<dbReference type="Proteomes" id="UP000326396">
    <property type="component" value="Linkage Group LG5"/>
</dbReference>
<dbReference type="PANTHER" id="PTHR32002:SF41">
    <property type="entry name" value="PROTEIN NLP8"/>
    <property type="match status" value="1"/>
</dbReference>
<evidence type="ECO:0000313" key="3">
    <source>
        <dbReference type="Proteomes" id="UP000326396"/>
    </source>
</evidence>
<sequence length="234" mass="27230">MDSKVIENIMKRFHFNGSGSLLYWQRIQVGNKWCLTLEGQPFLPTADRKELKQYRNRCLKHSNYWVGQNTKVDQEWLAGLAAQEGIAYQRTSRDHDQFWGQLVVPVYIDKGKKLAGVIELAMYHPGEDYAADYLQLSNLLEGENLATKALIVKVTYENDTIKFPLLSIGIEYLWENVTMRFFKRSVNQQAFLIKYVNRSGNWTMISSDDDLQACIADLNNSFQIRMFIEYSPYT</sequence>
<proteinExistence type="predicted"/>
<dbReference type="InterPro" id="IPR053793">
    <property type="entry name" value="PB1-like"/>
</dbReference>
<reference evidence="2 3" key="1">
    <citation type="submission" date="2019-05" db="EMBL/GenBank/DDBJ databases">
        <title>Mikania micrantha, genome provides insights into the molecular mechanism of rapid growth.</title>
        <authorList>
            <person name="Liu B."/>
        </authorList>
    </citation>
    <scope>NUCLEOTIDE SEQUENCE [LARGE SCALE GENOMIC DNA]</scope>
    <source>
        <strain evidence="2">NLD-2019</strain>
        <tissue evidence="2">Leaf</tissue>
    </source>
</reference>
<dbReference type="SMART" id="SM00666">
    <property type="entry name" value="PB1"/>
    <property type="match status" value="1"/>
</dbReference>
<dbReference type="SUPFAM" id="SSF54277">
    <property type="entry name" value="CAD &amp; PB1 domains"/>
    <property type="match status" value="1"/>
</dbReference>
<protein>
    <recommendedName>
        <fullName evidence="1">PB1 domain-containing protein</fullName>
    </recommendedName>
</protein>